<feature type="coiled-coil region" evidence="1">
    <location>
        <begin position="26"/>
        <end position="93"/>
    </location>
</feature>
<protein>
    <submittedName>
        <fullName evidence="2">OLC1v1030828C1</fullName>
    </submittedName>
</protein>
<gene>
    <name evidence="2" type="ORF">OLC1_LOCUS6048</name>
</gene>
<dbReference type="AlphaFoldDB" id="A0AAV1CHQ6"/>
<name>A0AAV1CHQ6_OLDCO</name>
<dbReference type="Proteomes" id="UP001161247">
    <property type="component" value="Chromosome 2"/>
</dbReference>
<dbReference type="EMBL" id="OX459119">
    <property type="protein sequence ID" value="CAI9094981.1"/>
    <property type="molecule type" value="Genomic_DNA"/>
</dbReference>
<evidence type="ECO:0000313" key="2">
    <source>
        <dbReference type="EMBL" id="CAI9094981.1"/>
    </source>
</evidence>
<sequence length="320" mass="37608">MCQHFVTHSYPNHVVHAVVRERDQLRRREERDLHTQEQQRERVRNLEQGAKAAEYREREMLTWIADWDEQMTYKNQQLKRRNYEIELKDREIEAKDHQIYQLRKELYQACLESRAFPTDEATSSSAAMEVACDCIESHEGRKATSRDEQERVENITESVAKISWSEHQLSTLSVGRDLVKAVPRERDDLLERVEQVVEKMEEHTQSKPAETRPEPVARIGNMTLEMTRAFEQMRKYYEQMGAMTPPPQGQPQNAGQGEDVALERFHKFNPPKFNGEPNYEKAELWLETITEIFDALKYSEERQVTFALYRLEAAAKAYGG</sequence>
<reference evidence="2" key="1">
    <citation type="submission" date="2023-03" db="EMBL/GenBank/DDBJ databases">
        <authorList>
            <person name="Julca I."/>
        </authorList>
    </citation>
    <scope>NUCLEOTIDE SEQUENCE</scope>
</reference>
<keyword evidence="3" id="KW-1185">Reference proteome</keyword>
<accession>A0AAV1CHQ6</accession>
<evidence type="ECO:0000313" key="3">
    <source>
        <dbReference type="Proteomes" id="UP001161247"/>
    </source>
</evidence>
<proteinExistence type="predicted"/>
<organism evidence="2 3">
    <name type="scientific">Oldenlandia corymbosa var. corymbosa</name>
    <dbReference type="NCBI Taxonomy" id="529605"/>
    <lineage>
        <taxon>Eukaryota</taxon>
        <taxon>Viridiplantae</taxon>
        <taxon>Streptophyta</taxon>
        <taxon>Embryophyta</taxon>
        <taxon>Tracheophyta</taxon>
        <taxon>Spermatophyta</taxon>
        <taxon>Magnoliopsida</taxon>
        <taxon>eudicotyledons</taxon>
        <taxon>Gunneridae</taxon>
        <taxon>Pentapetalae</taxon>
        <taxon>asterids</taxon>
        <taxon>lamiids</taxon>
        <taxon>Gentianales</taxon>
        <taxon>Rubiaceae</taxon>
        <taxon>Rubioideae</taxon>
        <taxon>Spermacoceae</taxon>
        <taxon>Hedyotis-Oldenlandia complex</taxon>
        <taxon>Oldenlandia</taxon>
    </lineage>
</organism>
<evidence type="ECO:0000256" key="1">
    <source>
        <dbReference type="SAM" id="Coils"/>
    </source>
</evidence>
<keyword evidence="1" id="KW-0175">Coiled coil</keyword>